<sequence length="89" mass="9797">MNAQSNKIQADADGNLFLAIPADLVAKLKLAKDEEVDIAPTAMGFEVRKINDIDDNFWDPFSETVNEYQKALELLKGDAKTDKDAPSAK</sequence>
<dbReference type="EMBL" id="AYYR01000078">
    <property type="protein sequence ID" value="KRM74505.1"/>
    <property type="molecule type" value="Genomic_DNA"/>
</dbReference>
<name>A0A0R2BDH9_SECCO</name>
<dbReference type="AlphaFoldDB" id="A0A0R2BDH9"/>
<proteinExistence type="predicted"/>
<organism evidence="1 2">
    <name type="scientific">Secundilactobacillus collinoides DSM 20515 = JCM 1123</name>
    <dbReference type="NCBI Taxonomy" id="1423733"/>
    <lineage>
        <taxon>Bacteria</taxon>
        <taxon>Bacillati</taxon>
        <taxon>Bacillota</taxon>
        <taxon>Bacilli</taxon>
        <taxon>Lactobacillales</taxon>
        <taxon>Lactobacillaceae</taxon>
        <taxon>Secundilactobacillus</taxon>
    </lineage>
</organism>
<gene>
    <name evidence="1" type="ORF">FC82_GL000134</name>
</gene>
<dbReference type="RefSeq" id="WP_054762146.1">
    <property type="nucleotide sequence ID" value="NZ_AYYR01000078.1"/>
</dbReference>
<evidence type="ECO:0000313" key="2">
    <source>
        <dbReference type="Proteomes" id="UP000051845"/>
    </source>
</evidence>
<accession>A0A0R2BDH9</accession>
<protein>
    <recommendedName>
        <fullName evidence="3">SpoVT-AbrB domain-containing protein</fullName>
    </recommendedName>
</protein>
<reference evidence="1 2" key="1">
    <citation type="journal article" date="2015" name="Genome Announc.">
        <title>Expanding the biotechnology potential of lactobacilli through comparative genomics of 213 strains and associated genera.</title>
        <authorList>
            <person name="Sun Z."/>
            <person name="Harris H.M."/>
            <person name="McCann A."/>
            <person name="Guo C."/>
            <person name="Argimon S."/>
            <person name="Zhang W."/>
            <person name="Yang X."/>
            <person name="Jeffery I.B."/>
            <person name="Cooney J.C."/>
            <person name="Kagawa T.F."/>
            <person name="Liu W."/>
            <person name="Song Y."/>
            <person name="Salvetti E."/>
            <person name="Wrobel A."/>
            <person name="Rasinkangas P."/>
            <person name="Parkhill J."/>
            <person name="Rea M.C."/>
            <person name="O'Sullivan O."/>
            <person name="Ritari J."/>
            <person name="Douillard F.P."/>
            <person name="Paul Ross R."/>
            <person name="Yang R."/>
            <person name="Briner A.E."/>
            <person name="Felis G.E."/>
            <person name="de Vos W.M."/>
            <person name="Barrangou R."/>
            <person name="Klaenhammer T.R."/>
            <person name="Caufield P.W."/>
            <person name="Cui Y."/>
            <person name="Zhang H."/>
            <person name="O'Toole P.W."/>
        </authorList>
    </citation>
    <scope>NUCLEOTIDE SEQUENCE [LARGE SCALE GENOMIC DNA]</scope>
    <source>
        <strain evidence="1 2">DSM 20515</strain>
    </source>
</reference>
<evidence type="ECO:0008006" key="3">
    <source>
        <dbReference type="Google" id="ProtNLM"/>
    </source>
</evidence>
<dbReference type="PATRIC" id="fig|1423733.4.peg.143"/>
<dbReference type="Proteomes" id="UP000051845">
    <property type="component" value="Unassembled WGS sequence"/>
</dbReference>
<evidence type="ECO:0000313" key="1">
    <source>
        <dbReference type="EMBL" id="KRM74505.1"/>
    </source>
</evidence>
<comment type="caution">
    <text evidence="1">The sequence shown here is derived from an EMBL/GenBank/DDBJ whole genome shotgun (WGS) entry which is preliminary data.</text>
</comment>